<comment type="pathway">
    <text evidence="2 11">Pyrimidine metabolism; UMP biosynthesis via de novo pathway.</text>
</comment>
<evidence type="ECO:0000313" key="14">
    <source>
        <dbReference type="Proteomes" id="UP000095200"/>
    </source>
</evidence>
<feature type="binding site" evidence="11">
    <location>
        <position position="98"/>
    </location>
    <ligand>
        <name>FMN</name>
        <dbReference type="ChEBI" id="CHEBI:58210"/>
    </ligand>
</feature>
<dbReference type="GO" id="GO:0005737">
    <property type="term" value="C:cytoplasm"/>
    <property type="evidence" value="ECO:0007669"/>
    <property type="project" value="UniProtKB-SubCell"/>
</dbReference>
<comment type="subunit">
    <text evidence="4">Heterotetramer of 2 PyrK and 2 PyrD type B subunits.</text>
</comment>
<dbReference type="Gene3D" id="3.20.20.70">
    <property type="entry name" value="Aldolase class I"/>
    <property type="match status" value="1"/>
</dbReference>
<keyword evidence="8 11" id="KW-0665">Pyrimidine biosynthesis</keyword>
<evidence type="ECO:0000256" key="7">
    <source>
        <dbReference type="ARBA" id="ARBA00022643"/>
    </source>
</evidence>
<feature type="binding site" evidence="11">
    <location>
        <position position="191"/>
    </location>
    <ligand>
        <name>FMN</name>
        <dbReference type="ChEBI" id="CHEBI:58210"/>
    </ligand>
</feature>
<dbReference type="GO" id="GO:0004152">
    <property type="term" value="F:dihydroorotate dehydrogenase activity"/>
    <property type="evidence" value="ECO:0007669"/>
    <property type="project" value="UniProtKB-UniRule"/>
</dbReference>
<organism evidence="13 14">
    <name type="scientific">Desulfoplanes formicivorans</name>
    <dbReference type="NCBI Taxonomy" id="1592317"/>
    <lineage>
        <taxon>Bacteria</taxon>
        <taxon>Pseudomonadati</taxon>
        <taxon>Thermodesulfobacteriota</taxon>
        <taxon>Desulfovibrionia</taxon>
        <taxon>Desulfovibrionales</taxon>
        <taxon>Desulfoplanaceae</taxon>
        <taxon>Desulfoplanes</taxon>
    </lineage>
</organism>
<dbReference type="STRING" id="1592317.DPF_1126"/>
<dbReference type="HAMAP" id="MF_00224">
    <property type="entry name" value="DHO_dh_type1"/>
    <property type="match status" value="1"/>
</dbReference>
<dbReference type="PROSITE" id="PS00911">
    <property type="entry name" value="DHODEHASE_1"/>
    <property type="match status" value="1"/>
</dbReference>
<feature type="binding site" evidence="11">
    <location>
        <position position="217"/>
    </location>
    <ligand>
        <name>FMN</name>
        <dbReference type="ChEBI" id="CHEBI:58210"/>
    </ligand>
</feature>
<proteinExistence type="inferred from homology"/>
<dbReference type="InterPro" id="IPR005720">
    <property type="entry name" value="Dihydroorotate_DH_cat"/>
</dbReference>
<comment type="similarity">
    <text evidence="3 11">Belongs to the dihydroorotate dehydrogenase family. Type 1 subfamily.</text>
</comment>
<feature type="binding site" evidence="11">
    <location>
        <begin position="68"/>
        <end position="72"/>
    </location>
    <ligand>
        <name>substrate</name>
    </ligand>
</feature>
<evidence type="ECO:0000256" key="9">
    <source>
        <dbReference type="ARBA" id="ARBA00023002"/>
    </source>
</evidence>
<feature type="binding site" evidence="11">
    <location>
        <begin position="192"/>
        <end position="193"/>
    </location>
    <ligand>
        <name>substrate</name>
    </ligand>
</feature>
<dbReference type="InterPro" id="IPR001295">
    <property type="entry name" value="Dihydroorotate_DH_CS"/>
</dbReference>
<evidence type="ECO:0000256" key="10">
    <source>
        <dbReference type="ARBA" id="ARBA00023027"/>
    </source>
</evidence>
<dbReference type="PIRSF" id="PIRSF000164">
    <property type="entry name" value="DHO_oxidase"/>
    <property type="match status" value="1"/>
</dbReference>
<dbReference type="InterPro" id="IPR024920">
    <property type="entry name" value="Dihydroorotate_DH_1"/>
</dbReference>
<evidence type="ECO:0000259" key="12">
    <source>
        <dbReference type="Pfam" id="PF01180"/>
    </source>
</evidence>
<feature type="binding site" evidence="11">
    <location>
        <position position="126"/>
    </location>
    <ligand>
        <name>FMN</name>
        <dbReference type="ChEBI" id="CHEBI:58210"/>
    </ligand>
</feature>
<keyword evidence="9 11" id="KW-0560">Oxidoreductase</keyword>
<sequence length="306" mass="32177">MDLSVEFAGLHLKNPVITASGTFGYGVELQQFGDLSQLGGIVVKGLSLAPRKGNPSPRVAETPCGMLNAVGLQNIGVESFLRDKLPLLPWQKTPVIANLYAHSCEEFGELTDMMAGEQGIAAFEVNISCPNVREGGAAFGQDPVQAARVTRAVCQRAGNKPVIVKLSPNVTDITVIARAVEDAGAHGLSLINTLTGMAVDIRTRKPLLGNVTGGLSGPAIHPVALRMVYETCRAVSIPVMGLGGIMCAEDALEFILVGAHAVQVGTGSFTGTGFAFSLAEKMRKTARKMGLDSWDDFRGQLDTTTG</sequence>
<dbReference type="AlphaFoldDB" id="A0A194AGG5"/>
<evidence type="ECO:0000256" key="6">
    <source>
        <dbReference type="ARBA" id="ARBA00022630"/>
    </source>
</evidence>
<feature type="binding site" evidence="11">
    <location>
        <begin position="265"/>
        <end position="266"/>
    </location>
    <ligand>
        <name>FMN</name>
        <dbReference type="ChEBI" id="CHEBI:58210"/>
    </ligand>
</feature>
<dbReference type="InterPro" id="IPR013785">
    <property type="entry name" value="Aldolase_TIM"/>
</dbReference>
<dbReference type="PANTHER" id="PTHR48109:SF1">
    <property type="entry name" value="DIHYDROOROTATE DEHYDROGENASE (FUMARATE)"/>
    <property type="match status" value="1"/>
</dbReference>
<keyword evidence="14" id="KW-1185">Reference proteome</keyword>
<dbReference type="EMBL" id="BDFE01000015">
    <property type="protein sequence ID" value="GAU08418.1"/>
    <property type="molecule type" value="Genomic_DNA"/>
</dbReference>
<comment type="catalytic activity">
    <reaction evidence="11">
        <text>(S)-dihydroorotate + A = orotate + AH2</text>
        <dbReference type="Rhea" id="RHEA:18073"/>
        <dbReference type="ChEBI" id="CHEBI:13193"/>
        <dbReference type="ChEBI" id="CHEBI:17499"/>
        <dbReference type="ChEBI" id="CHEBI:30839"/>
        <dbReference type="ChEBI" id="CHEBI:30864"/>
    </reaction>
</comment>
<dbReference type="Pfam" id="PF01180">
    <property type="entry name" value="DHO_dh"/>
    <property type="match status" value="1"/>
</dbReference>
<evidence type="ECO:0000256" key="2">
    <source>
        <dbReference type="ARBA" id="ARBA00004725"/>
    </source>
</evidence>
<evidence type="ECO:0000256" key="5">
    <source>
        <dbReference type="ARBA" id="ARBA00022490"/>
    </source>
</evidence>
<dbReference type="CDD" id="cd04740">
    <property type="entry name" value="DHOD_1B_like"/>
    <property type="match status" value="1"/>
</dbReference>
<dbReference type="FunFam" id="3.20.20.70:FF:000027">
    <property type="entry name" value="Dihydropyrimidine dehydrogenase [NADP(+)]"/>
    <property type="match status" value="1"/>
</dbReference>
<accession>A0A194AGG5</accession>
<dbReference type="Proteomes" id="UP000095200">
    <property type="component" value="Unassembled WGS sequence"/>
</dbReference>
<reference evidence="14" key="1">
    <citation type="submission" date="2016-06" db="EMBL/GenBank/DDBJ databases">
        <title>Draft genome sequence of Desulfoplanes formicivorans strain Pf12B.</title>
        <authorList>
            <person name="Watanabe M."/>
            <person name="Kojima H."/>
            <person name="Fukui M."/>
        </authorList>
    </citation>
    <scope>NUCLEOTIDE SEQUENCE [LARGE SCALE GENOMIC DNA]</scope>
    <source>
        <strain evidence="14">Pf12B</strain>
    </source>
</reference>
<keyword evidence="6 11" id="KW-0285">Flavoprotein</keyword>
<evidence type="ECO:0000256" key="8">
    <source>
        <dbReference type="ARBA" id="ARBA00022975"/>
    </source>
</evidence>
<dbReference type="InterPro" id="IPR050074">
    <property type="entry name" value="DHO_dehydrogenase"/>
</dbReference>
<feature type="binding site" evidence="11">
    <location>
        <position position="44"/>
    </location>
    <ligand>
        <name>substrate</name>
    </ligand>
</feature>
<feature type="binding site" evidence="11">
    <location>
        <begin position="44"/>
        <end position="45"/>
    </location>
    <ligand>
        <name>FMN</name>
        <dbReference type="ChEBI" id="CHEBI:58210"/>
    </ligand>
</feature>
<dbReference type="SUPFAM" id="SSF51395">
    <property type="entry name" value="FMN-linked oxidoreductases"/>
    <property type="match status" value="1"/>
</dbReference>
<feature type="domain" description="Dihydroorotate dehydrogenase catalytic" evidence="12">
    <location>
        <begin position="3"/>
        <end position="278"/>
    </location>
</feature>
<comment type="caution">
    <text evidence="13">The sequence shown here is derived from an EMBL/GenBank/DDBJ whole genome shotgun (WGS) entry which is preliminary data.</text>
</comment>
<dbReference type="EC" id="1.3.-.-" evidence="11"/>
<dbReference type="InterPro" id="IPR012135">
    <property type="entry name" value="Dihydroorotate_DH_1_2"/>
</dbReference>
<dbReference type="NCBIfam" id="TIGR01037">
    <property type="entry name" value="pyrD_sub1_fam"/>
    <property type="match status" value="1"/>
</dbReference>
<dbReference type="PANTHER" id="PTHR48109">
    <property type="entry name" value="DIHYDROOROTATE DEHYDROGENASE (QUINONE), MITOCHONDRIAL-RELATED"/>
    <property type="match status" value="1"/>
</dbReference>
<feature type="binding site" evidence="11">
    <location>
        <position position="126"/>
    </location>
    <ligand>
        <name>substrate</name>
    </ligand>
</feature>
<comment type="function">
    <text evidence="11">Catalyzes the conversion of dihydroorotate to orotate.</text>
</comment>
<dbReference type="RefSeq" id="WP_069857930.1">
    <property type="nucleotide sequence ID" value="NZ_BDFE01000015.1"/>
</dbReference>
<evidence type="ECO:0000313" key="13">
    <source>
        <dbReference type="EMBL" id="GAU08418.1"/>
    </source>
</evidence>
<name>A0A194AGG5_9BACT</name>
<evidence type="ECO:0000256" key="11">
    <source>
        <dbReference type="HAMAP-Rule" id="MF_00224"/>
    </source>
</evidence>
<keyword evidence="10" id="KW-0520">NAD</keyword>
<keyword evidence="7 11" id="KW-0288">FMN</keyword>
<dbReference type="GO" id="GO:0044205">
    <property type="term" value="P:'de novo' UMP biosynthetic process"/>
    <property type="evidence" value="ECO:0007669"/>
    <property type="project" value="UniProtKB-UniRule"/>
</dbReference>
<dbReference type="GO" id="GO:0006207">
    <property type="term" value="P:'de novo' pyrimidine nucleobase biosynthetic process"/>
    <property type="evidence" value="ECO:0007669"/>
    <property type="project" value="InterPro"/>
</dbReference>
<dbReference type="UniPathway" id="UPA00070"/>
<keyword evidence="5 11" id="KW-0963">Cytoplasm</keyword>
<protein>
    <recommendedName>
        <fullName evidence="11">Dihydroorotate dehydrogenase</fullName>
        <shortName evidence="11">DHOD</shortName>
        <shortName evidence="11">DHODase</shortName>
        <shortName evidence="11">DHOdehase</shortName>
        <ecNumber evidence="11">1.3.-.-</ecNumber>
    </recommendedName>
</protein>
<dbReference type="NCBIfam" id="NF005574">
    <property type="entry name" value="PRK07259.1"/>
    <property type="match status" value="1"/>
</dbReference>
<evidence type="ECO:0000256" key="4">
    <source>
        <dbReference type="ARBA" id="ARBA00011669"/>
    </source>
</evidence>
<evidence type="ECO:0000256" key="1">
    <source>
        <dbReference type="ARBA" id="ARBA00004496"/>
    </source>
</evidence>
<dbReference type="InterPro" id="IPR033888">
    <property type="entry name" value="DHOD_1B"/>
</dbReference>
<feature type="binding site" evidence="11">
    <location>
        <position position="20"/>
    </location>
    <ligand>
        <name>FMN</name>
        <dbReference type="ChEBI" id="CHEBI:58210"/>
    </ligand>
</feature>
<feature type="active site" description="Nucleophile" evidence="11">
    <location>
        <position position="129"/>
    </location>
</feature>
<dbReference type="OrthoDB" id="9802377at2"/>
<dbReference type="InterPro" id="IPR049622">
    <property type="entry name" value="Dihydroorotate_DH_I"/>
</dbReference>
<feature type="binding site" evidence="11">
    <location>
        <begin position="243"/>
        <end position="244"/>
    </location>
    <ligand>
        <name>FMN</name>
        <dbReference type="ChEBI" id="CHEBI:58210"/>
    </ligand>
</feature>
<comment type="subcellular location">
    <subcellularLocation>
        <location evidence="1 11">Cytoplasm</location>
    </subcellularLocation>
</comment>
<evidence type="ECO:0000256" key="3">
    <source>
        <dbReference type="ARBA" id="ARBA00008008"/>
    </source>
</evidence>
<gene>
    <name evidence="11" type="primary">pyrD</name>
    <name evidence="13" type="ORF">DPF_1126</name>
</gene>
<comment type="cofactor">
    <cofactor evidence="11">
        <name>FMN</name>
        <dbReference type="ChEBI" id="CHEBI:58210"/>
    </cofactor>
    <text evidence="11">Binds 1 FMN per subunit.</text>
</comment>
<feature type="binding site" evidence="11">
    <location>
        <position position="165"/>
    </location>
    <ligand>
        <name>FMN</name>
        <dbReference type="ChEBI" id="CHEBI:58210"/>
    </ligand>
</feature>